<dbReference type="GeneID" id="88766388"/>
<dbReference type="EMBL" id="AESD01000404">
    <property type="protein sequence ID" value="EHJ12550.1"/>
    <property type="molecule type" value="Genomic_DNA"/>
</dbReference>
<gene>
    <name evidence="2" type="ORF">CWATWH0003_2744</name>
</gene>
<dbReference type="PATRIC" id="fig|423471.3.peg.2582"/>
<reference evidence="2 3" key="1">
    <citation type="journal article" date="2011" name="Front. Microbiol.">
        <title>Two Strains of Crocosphaera watsonii with Highly Conserved Genomes are Distinguished by Strain-Specific Features.</title>
        <authorList>
            <person name="Bench S.R."/>
            <person name="Ilikchyan I.N."/>
            <person name="Tripp H.J."/>
            <person name="Zehr J.P."/>
        </authorList>
    </citation>
    <scope>NUCLEOTIDE SEQUENCE [LARGE SCALE GENOMIC DNA]</scope>
    <source>
        <strain evidence="2 3">WH 0003</strain>
    </source>
</reference>
<protein>
    <submittedName>
        <fullName evidence="2">Glycosyl transferase, family 2</fullName>
    </submittedName>
</protein>
<sequence>MIKSLSLPKISIVTPSFNQGQFLEATIQSILTQNYPNLEYIIIDGGSTDGSIEIIKKYEKYLHYWCSEEDDGHYDGINKGLSHATGEIMAWLNSDDLYCPWALRTVASVFSQLSEVEWLTTLKPIIWDWQGFCLHVKTIPGYSKEGFLDGRYLPSAFREQRIGWIQQESTFWKRSLWEKIGGYISLDFPLAGDFDLWSRFYQYSDLYGVDSPLGGFRSQHQQKSRQIKTYSQEAQQSLEKLREKLEWSPNKIRDIAFNSSLCRLPKFRGSIIKNYGYCGQKIIRRNADSSDGFWQIRPSFFLGFPGCIDRDTI</sequence>
<proteinExistence type="predicted"/>
<dbReference type="SUPFAM" id="SSF53448">
    <property type="entry name" value="Nucleotide-diphospho-sugar transferases"/>
    <property type="match status" value="1"/>
</dbReference>
<evidence type="ECO:0000259" key="1">
    <source>
        <dbReference type="Pfam" id="PF00535"/>
    </source>
</evidence>
<dbReference type="Pfam" id="PF00535">
    <property type="entry name" value="Glycos_transf_2"/>
    <property type="match status" value="1"/>
</dbReference>
<evidence type="ECO:0000313" key="2">
    <source>
        <dbReference type="EMBL" id="EHJ12550.1"/>
    </source>
</evidence>
<dbReference type="CDD" id="cd06433">
    <property type="entry name" value="GT_2_WfgS_like"/>
    <property type="match status" value="1"/>
</dbReference>
<dbReference type="InterPro" id="IPR001173">
    <property type="entry name" value="Glyco_trans_2-like"/>
</dbReference>
<dbReference type="PANTHER" id="PTHR22916">
    <property type="entry name" value="GLYCOSYLTRANSFERASE"/>
    <property type="match status" value="1"/>
</dbReference>
<dbReference type="Proteomes" id="UP000003477">
    <property type="component" value="Unassembled WGS sequence"/>
</dbReference>
<feature type="domain" description="Glycosyltransferase 2-like" evidence="1">
    <location>
        <begin position="11"/>
        <end position="108"/>
    </location>
</feature>
<dbReference type="Gene3D" id="3.90.550.10">
    <property type="entry name" value="Spore Coat Polysaccharide Biosynthesis Protein SpsA, Chain A"/>
    <property type="match status" value="1"/>
</dbReference>
<dbReference type="GO" id="GO:0016740">
    <property type="term" value="F:transferase activity"/>
    <property type="evidence" value="ECO:0007669"/>
    <property type="project" value="UniProtKB-KW"/>
</dbReference>
<organism evidence="2 3">
    <name type="scientific">Crocosphaera watsonii WH 0003</name>
    <dbReference type="NCBI Taxonomy" id="423471"/>
    <lineage>
        <taxon>Bacteria</taxon>
        <taxon>Bacillati</taxon>
        <taxon>Cyanobacteriota</taxon>
        <taxon>Cyanophyceae</taxon>
        <taxon>Oscillatoriophycideae</taxon>
        <taxon>Chroococcales</taxon>
        <taxon>Aphanothecaceae</taxon>
        <taxon>Crocosphaera</taxon>
    </lineage>
</organism>
<comment type="caution">
    <text evidence="2">The sequence shown here is derived from an EMBL/GenBank/DDBJ whole genome shotgun (WGS) entry which is preliminary data.</text>
</comment>
<name>G5J5I4_CROWT</name>
<accession>G5J5I4</accession>
<evidence type="ECO:0000313" key="3">
    <source>
        <dbReference type="Proteomes" id="UP000003477"/>
    </source>
</evidence>
<keyword evidence="2" id="KW-0808">Transferase</keyword>
<dbReference type="AlphaFoldDB" id="G5J5I4"/>
<dbReference type="RefSeq" id="WP_007310912.1">
    <property type="nucleotide sequence ID" value="NZ_AESD01000404.1"/>
</dbReference>
<dbReference type="InterPro" id="IPR029044">
    <property type="entry name" value="Nucleotide-diphossugar_trans"/>
</dbReference>
<dbReference type="PANTHER" id="PTHR22916:SF65">
    <property type="entry name" value="SLR1065 PROTEIN"/>
    <property type="match status" value="1"/>
</dbReference>